<evidence type="ECO:0000256" key="4">
    <source>
        <dbReference type="ARBA" id="ARBA00023136"/>
    </source>
</evidence>
<protein>
    <recommendedName>
        <fullName evidence="8">Energy-coupling factor transporter transmembrane protein EcfT</fullName>
    </recommendedName>
</protein>
<keyword evidence="3 5" id="KW-1133">Transmembrane helix</keyword>
<evidence type="ECO:0000256" key="1">
    <source>
        <dbReference type="ARBA" id="ARBA00004141"/>
    </source>
</evidence>
<evidence type="ECO:0000256" key="2">
    <source>
        <dbReference type="ARBA" id="ARBA00022692"/>
    </source>
</evidence>
<evidence type="ECO:0000313" key="6">
    <source>
        <dbReference type="EMBL" id="RXZ54406.1"/>
    </source>
</evidence>
<organism evidence="6 7">
    <name type="scientific">Senegalimassilia faecalis</name>
    <dbReference type="NCBI Taxonomy" id="2509433"/>
    <lineage>
        <taxon>Bacteria</taxon>
        <taxon>Bacillati</taxon>
        <taxon>Actinomycetota</taxon>
        <taxon>Coriobacteriia</taxon>
        <taxon>Coriobacteriales</taxon>
        <taxon>Coriobacteriaceae</taxon>
        <taxon>Senegalimassilia</taxon>
    </lineage>
</organism>
<keyword evidence="2 5" id="KW-0812">Transmembrane</keyword>
<feature type="transmembrane region" description="Helical" evidence="5">
    <location>
        <begin position="15"/>
        <end position="44"/>
    </location>
</feature>
<feature type="transmembrane region" description="Helical" evidence="5">
    <location>
        <begin position="226"/>
        <end position="249"/>
    </location>
</feature>
<feature type="transmembrane region" description="Helical" evidence="5">
    <location>
        <begin position="95"/>
        <end position="119"/>
    </location>
</feature>
<comment type="caution">
    <text evidence="6">The sequence shown here is derived from an EMBL/GenBank/DDBJ whole genome shotgun (WGS) entry which is preliminary data.</text>
</comment>
<dbReference type="AlphaFoldDB" id="A0A4Q2JZL3"/>
<sequence>MNQNVFHLYHPVVPFAYLACALALTMACMHPVFACLSLAGALACSVVCRGLRPTLLSLRWVIPLCLIVSAANPFFVASGSTELFRIGPRAVYAEALAYGLCSGAVFAAVFLWFASYSACLDSERSMMLFGNRLPTITLMVSQVLRLVPQFVSRGHTVLSAQAATSAAAPLTKRDKTAGRLRVVNVLMGWGMEDSLSRSDAMRARGYHCGVVRTSYRHFHFGPADKCLVAVVVVLAGISAACAVSVLSGFRFYPAITGASPWWLFLPYGLLMAVPPLLNAADCLRWKVRTLH</sequence>
<proteinExistence type="predicted"/>
<evidence type="ECO:0000256" key="5">
    <source>
        <dbReference type="SAM" id="Phobius"/>
    </source>
</evidence>
<dbReference type="RefSeq" id="WP_129424745.1">
    <property type="nucleotide sequence ID" value="NZ_SDPW01000001.1"/>
</dbReference>
<dbReference type="GO" id="GO:0005886">
    <property type="term" value="C:plasma membrane"/>
    <property type="evidence" value="ECO:0007669"/>
    <property type="project" value="UniProtKB-ARBA"/>
</dbReference>
<evidence type="ECO:0000313" key="7">
    <source>
        <dbReference type="Proteomes" id="UP000293345"/>
    </source>
</evidence>
<reference evidence="6 7" key="1">
    <citation type="submission" date="2019-01" db="EMBL/GenBank/DDBJ databases">
        <title>Senegalimassilia sp. nov. KGMB04484 isolated human feces.</title>
        <authorList>
            <person name="Han K.-I."/>
            <person name="Kim J.-S."/>
            <person name="Lee K.C."/>
            <person name="Suh M.K."/>
            <person name="Eom M.K."/>
            <person name="Lee J.H."/>
            <person name="Park S.-H."/>
            <person name="Kang S.W."/>
            <person name="Park J.-E."/>
            <person name="Oh B.S."/>
            <person name="Yu S.Y."/>
            <person name="Choi S.-H."/>
            <person name="Lee D.H."/>
            <person name="Yoon H."/>
            <person name="Kim B.-Y."/>
            <person name="Lee J.H."/>
            <person name="Lee J.-S."/>
        </authorList>
    </citation>
    <scope>NUCLEOTIDE SEQUENCE [LARGE SCALE GENOMIC DNA]</scope>
    <source>
        <strain evidence="6 7">KGMB04484</strain>
    </source>
</reference>
<dbReference type="Proteomes" id="UP000293345">
    <property type="component" value="Unassembled WGS sequence"/>
</dbReference>
<dbReference type="CDD" id="cd16914">
    <property type="entry name" value="EcfT"/>
    <property type="match status" value="1"/>
</dbReference>
<name>A0A4Q2JZL3_9ACTN</name>
<evidence type="ECO:0000256" key="3">
    <source>
        <dbReference type="ARBA" id="ARBA00022989"/>
    </source>
</evidence>
<accession>A0A4Q2JZL3</accession>
<gene>
    <name evidence="6" type="ORF">ET524_07885</name>
</gene>
<feature type="transmembrane region" description="Helical" evidence="5">
    <location>
        <begin position="261"/>
        <end position="280"/>
    </location>
</feature>
<dbReference type="OrthoDB" id="3173271at2"/>
<evidence type="ECO:0008006" key="8">
    <source>
        <dbReference type="Google" id="ProtNLM"/>
    </source>
</evidence>
<keyword evidence="7" id="KW-1185">Reference proteome</keyword>
<comment type="subcellular location">
    <subcellularLocation>
        <location evidence="1">Membrane</location>
        <topology evidence="1">Multi-pass membrane protein</topology>
    </subcellularLocation>
</comment>
<keyword evidence="4 5" id="KW-0472">Membrane</keyword>
<dbReference type="InterPro" id="IPR003339">
    <property type="entry name" value="ABC/ECF_trnsptr_transmembrane"/>
</dbReference>
<feature type="transmembrane region" description="Helical" evidence="5">
    <location>
        <begin position="56"/>
        <end position="75"/>
    </location>
</feature>
<dbReference type="EMBL" id="SDPW01000001">
    <property type="protein sequence ID" value="RXZ54406.1"/>
    <property type="molecule type" value="Genomic_DNA"/>
</dbReference>